<dbReference type="EMBL" id="CP033137">
    <property type="protein sequence ID" value="AYO15246.1"/>
    <property type="molecule type" value="Genomic_DNA"/>
</dbReference>
<proteinExistence type="predicted"/>
<name>A0ABM6ZHY5_9VIBR</name>
<sequence>MVYGYLAKTGNINRAFNASDKEVLSAAMVQMAIYKLGAHHFFILKTLKSWHTRSSIPSWH</sequence>
<evidence type="ECO:0000313" key="1">
    <source>
        <dbReference type="EMBL" id="AYO15246.1"/>
    </source>
</evidence>
<evidence type="ECO:0000313" key="2">
    <source>
        <dbReference type="Proteomes" id="UP000272136"/>
    </source>
</evidence>
<organism evidence="1 2">
    <name type="scientific">Vibrio owensii</name>
    <dbReference type="NCBI Taxonomy" id="696485"/>
    <lineage>
        <taxon>Bacteria</taxon>
        <taxon>Pseudomonadati</taxon>
        <taxon>Pseudomonadota</taxon>
        <taxon>Gammaproteobacteria</taxon>
        <taxon>Vibrionales</taxon>
        <taxon>Vibrionaceae</taxon>
        <taxon>Vibrio</taxon>
    </lineage>
</organism>
<gene>
    <name evidence="1" type="ORF">D0812_12795</name>
</gene>
<protein>
    <submittedName>
        <fullName evidence="1">Uncharacterized protein</fullName>
    </submittedName>
</protein>
<dbReference type="Proteomes" id="UP000272136">
    <property type="component" value="Chromosome 1"/>
</dbReference>
<accession>A0ABM6ZHY5</accession>
<keyword evidence="2" id="KW-1185">Reference proteome</keyword>
<reference evidence="1 2" key="1">
    <citation type="submission" date="2018-10" db="EMBL/GenBank/DDBJ databases">
        <title>Whole Genome of Vibrio owensii strain 170502, isolated from Acute Hepatopancreatic Necrosis Disease (AHPND) shrimp.</title>
        <authorList>
            <person name="Yan M."/>
            <person name="Wang X."/>
            <person name="Wang Y."/>
        </authorList>
    </citation>
    <scope>NUCLEOTIDE SEQUENCE [LARGE SCALE GENOMIC DNA]</scope>
    <source>
        <strain evidence="1 2">1700302</strain>
    </source>
</reference>